<sequence length="90" mass="10190">MVNLDKWGITPNFKAKHVNVRLTKYNKKKVRLTISPKNGNSIPLFKKKKVPFKFSGKKLTHILSGAYTLAQSGKRQILLTSGLKVIIEKI</sequence>
<reference evidence="1" key="1">
    <citation type="journal article" date="2015" name="Nature">
        <title>Complex archaea that bridge the gap between prokaryotes and eukaryotes.</title>
        <authorList>
            <person name="Spang A."/>
            <person name="Saw J.H."/>
            <person name="Jorgensen S.L."/>
            <person name="Zaremba-Niedzwiedzka K."/>
            <person name="Martijn J."/>
            <person name="Lind A.E."/>
            <person name="van Eijk R."/>
            <person name="Schleper C."/>
            <person name="Guy L."/>
            <person name="Ettema T.J."/>
        </authorList>
    </citation>
    <scope>NUCLEOTIDE SEQUENCE</scope>
</reference>
<accession>A0A0F9N6Q5</accession>
<name>A0A0F9N6Q5_9ZZZZ</name>
<comment type="caution">
    <text evidence="1">The sequence shown here is derived from an EMBL/GenBank/DDBJ whole genome shotgun (WGS) entry which is preliminary data.</text>
</comment>
<organism evidence="1">
    <name type="scientific">marine sediment metagenome</name>
    <dbReference type="NCBI Taxonomy" id="412755"/>
    <lineage>
        <taxon>unclassified sequences</taxon>
        <taxon>metagenomes</taxon>
        <taxon>ecological metagenomes</taxon>
    </lineage>
</organism>
<dbReference type="EMBL" id="LAZR01003729">
    <property type="protein sequence ID" value="KKN15260.1"/>
    <property type="molecule type" value="Genomic_DNA"/>
</dbReference>
<dbReference type="AlphaFoldDB" id="A0A0F9N6Q5"/>
<protein>
    <submittedName>
        <fullName evidence="1">Uncharacterized protein</fullName>
    </submittedName>
</protein>
<evidence type="ECO:0000313" key="1">
    <source>
        <dbReference type="EMBL" id="KKN15260.1"/>
    </source>
</evidence>
<gene>
    <name evidence="1" type="ORF">LCGC14_0987790</name>
</gene>
<proteinExistence type="predicted"/>